<organism evidence="7 8">
    <name type="scientific">Stentor coeruleus</name>
    <dbReference type="NCBI Taxonomy" id="5963"/>
    <lineage>
        <taxon>Eukaryota</taxon>
        <taxon>Sar</taxon>
        <taxon>Alveolata</taxon>
        <taxon>Ciliophora</taxon>
        <taxon>Postciliodesmatophora</taxon>
        <taxon>Heterotrichea</taxon>
        <taxon>Heterotrichida</taxon>
        <taxon>Stentoridae</taxon>
        <taxon>Stentor</taxon>
    </lineage>
</organism>
<name>A0A1R2CU10_9CILI</name>
<accession>A0A1R2CU10</accession>
<dbReference type="GO" id="GO:0016020">
    <property type="term" value="C:membrane"/>
    <property type="evidence" value="ECO:0007669"/>
    <property type="project" value="UniProtKB-SubCell"/>
</dbReference>
<dbReference type="EMBL" id="MPUH01000061">
    <property type="protein sequence ID" value="OMJ92465.1"/>
    <property type="molecule type" value="Genomic_DNA"/>
</dbReference>
<evidence type="ECO:0000313" key="8">
    <source>
        <dbReference type="Proteomes" id="UP000187209"/>
    </source>
</evidence>
<evidence type="ECO:0000256" key="5">
    <source>
        <dbReference type="SAM" id="Phobius"/>
    </source>
</evidence>
<protein>
    <recommendedName>
        <fullName evidence="6">Anoctamin transmembrane domain-containing protein</fullName>
    </recommendedName>
</protein>
<dbReference type="Pfam" id="PF04547">
    <property type="entry name" value="Anoctamin"/>
    <property type="match status" value="1"/>
</dbReference>
<dbReference type="PANTHER" id="PTHR12308:SF73">
    <property type="entry name" value="ANOCTAMIN"/>
    <property type="match status" value="1"/>
</dbReference>
<comment type="caution">
    <text evidence="7">The sequence shown here is derived from an EMBL/GenBank/DDBJ whole genome shotgun (WGS) entry which is preliminary data.</text>
</comment>
<evidence type="ECO:0000259" key="6">
    <source>
        <dbReference type="Pfam" id="PF04547"/>
    </source>
</evidence>
<keyword evidence="3 5" id="KW-1133">Transmembrane helix</keyword>
<proteinExistence type="predicted"/>
<dbReference type="AlphaFoldDB" id="A0A1R2CU10"/>
<evidence type="ECO:0000256" key="4">
    <source>
        <dbReference type="ARBA" id="ARBA00023136"/>
    </source>
</evidence>
<evidence type="ECO:0000256" key="2">
    <source>
        <dbReference type="ARBA" id="ARBA00022692"/>
    </source>
</evidence>
<feature type="transmembrane region" description="Helical" evidence="5">
    <location>
        <begin position="390"/>
        <end position="412"/>
    </location>
</feature>
<dbReference type="InterPro" id="IPR007632">
    <property type="entry name" value="Anoctamin"/>
</dbReference>
<keyword evidence="8" id="KW-1185">Reference proteome</keyword>
<feature type="domain" description="Anoctamin transmembrane" evidence="6">
    <location>
        <begin position="261"/>
        <end position="690"/>
    </location>
</feature>
<dbReference type="OrthoDB" id="296386at2759"/>
<dbReference type="GO" id="GO:0005254">
    <property type="term" value="F:chloride channel activity"/>
    <property type="evidence" value="ECO:0007669"/>
    <property type="project" value="TreeGrafter"/>
</dbReference>
<comment type="subcellular location">
    <subcellularLocation>
        <location evidence="1">Membrane</location>
        <topology evidence="1">Multi-pass membrane protein</topology>
    </subcellularLocation>
</comment>
<evidence type="ECO:0000313" key="7">
    <source>
        <dbReference type="EMBL" id="OMJ92465.1"/>
    </source>
</evidence>
<dbReference type="Proteomes" id="UP000187209">
    <property type="component" value="Unassembled WGS sequence"/>
</dbReference>
<reference evidence="7 8" key="1">
    <citation type="submission" date="2016-11" db="EMBL/GenBank/DDBJ databases">
        <title>The macronuclear genome of Stentor coeruleus: a giant cell with tiny introns.</title>
        <authorList>
            <person name="Slabodnick M."/>
            <person name="Ruby J.G."/>
            <person name="Reiff S.B."/>
            <person name="Swart E.C."/>
            <person name="Gosai S."/>
            <person name="Prabakaran S."/>
            <person name="Witkowska E."/>
            <person name="Larue G.E."/>
            <person name="Fisher S."/>
            <person name="Freeman R.M."/>
            <person name="Gunawardena J."/>
            <person name="Chu W."/>
            <person name="Stover N.A."/>
            <person name="Gregory B.D."/>
            <person name="Nowacki M."/>
            <person name="Derisi J."/>
            <person name="Roy S.W."/>
            <person name="Marshall W.F."/>
            <person name="Sood P."/>
        </authorList>
    </citation>
    <scope>NUCLEOTIDE SEQUENCE [LARGE SCALE GENOMIC DNA]</scope>
    <source>
        <strain evidence="7">WM001</strain>
    </source>
</reference>
<keyword evidence="2 5" id="KW-0812">Transmembrane</keyword>
<sequence>MSGEEEKLIKDQSTDKNYWDAVIILNVIDSIDPEAKITAKKFRNRFRRAFKLEERSCKSETIDKIISHCESYLKNLSDIDEVFTKDLFTVIRDNILVILSDHVMLETSAKLSIDQDEMFIKMKASEENLMVQADIDEYLLQMKKRDEENYDFQEVPPYGAFEKHESKGLLIKKKFAEYFKRYDENSIEKPTGSLFQQKDRIRLIYSMLCGAMNVGYMKSIGIFKDFMPLSEPYYLSRLENDWGNFKLLLKNPFHTQDRETIRNYFGEKVAIYFCWLEFLMRSMIAIGLISIGLTIVFFIFDDVEDSNKKITPGEIVCLSLALILPIFSTVFEQLWLRHQNELSWRWGTSDLILVEDQRPEFVGRYIKCPITGKIKKVQKESRWLWLRRTISVTIVGTFVSLVFAAITALFLYRSTLDPDSNGPLILGIANAIQIKIFNFIYVYVAKWLNDWENYEYPSQYTDSLTIKLFLFQFVNSYISLFYIAFVKRHLEGCNDDNCIDELTLQIATIFITNMLLNFVEIFVPMIMTKIDVWREKRESEEKFGIEQELSEEEKQAKLCNYDTPLSDYMEVVISYGYVIIFGASFPLTAALFLVLIIVEIRVDAWKLCTLTRRPFPDTADSIGVWFYIIQIMSVVGAITNIGIIIFTTDVLEIEESTYKWLVFMMFEHAILFFKVSVSLLIPDVPDQIMEGKSWGSRVVNERLYGKVADIEKVCEIRNLRFTHHKEIHKHEDPKDNN</sequence>
<feature type="transmembrane region" description="Helical" evidence="5">
    <location>
        <begin position="575"/>
        <end position="602"/>
    </location>
</feature>
<dbReference type="InterPro" id="IPR049452">
    <property type="entry name" value="Anoctamin_TM"/>
</dbReference>
<feature type="transmembrane region" description="Helical" evidence="5">
    <location>
        <begin position="622"/>
        <end position="646"/>
    </location>
</feature>
<dbReference type="PANTHER" id="PTHR12308">
    <property type="entry name" value="ANOCTAMIN"/>
    <property type="match status" value="1"/>
</dbReference>
<feature type="transmembrane region" description="Helical" evidence="5">
    <location>
        <begin position="464"/>
        <end position="485"/>
    </location>
</feature>
<feature type="transmembrane region" description="Helical" evidence="5">
    <location>
        <begin position="506"/>
        <end position="527"/>
    </location>
</feature>
<feature type="transmembrane region" description="Helical" evidence="5">
    <location>
        <begin position="658"/>
        <end position="681"/>
    </location>
</feature>
<feature type="transmembrane region" description="Helical" evidence="5">
    <location>
        <begin position="424"/>
        <end position="444"/>
    </location>
</feature>
<keyword evidence="4 5" id="KW-0472">Membrane</keyword>
<evidence type="ECO:0000256" key="3">
    <source>
        <dbReference type="ARBA" id="ARBA00022989"/>
    </source>
</evidence>
<gene>
    <name evidence="7" type="ORF">SteCoe_4807</name>
</gene>
<feature type="transmembrane region" description="Helical" evidence="5">
    <location>
        <begin position="283"/>
        <end position="303"/>
    </location>
</feature>
<feature type="transmembrane region" description="Helical" evidence="5">
    <location>
        <begin position="315"/>
        <end position="336"/>
    </location>
</feature>
<evidence type="ECO:0000256" key="1">
    <source>
        <dbReference type="ARBA" id="ARBA00004141"/>
    </source>
</evidence>